<dbReference type="AlphaFoldDB" id="A0A0A8ZJ90"/>
<organism evidence="1">
    <name type="scientific">Arundo donax</name>
    <name type="common">Giant reed</name>
    <name type="synonym">Donax arundinaceus</name>
    <dbReference type="NCBI Taxonomy" id="35708"/>
    <lineage>
        <taxon>Eukaryota</taxon>
        <taxon>Viridiplantae</taxon>
        <taxon>Streptophyta</taxon>
        <taxon>Embryophyta</taxon>
        <taxon>Tracheophyta</taxon>
        <taxon>Spermatophyta</taxon>
        <taxon>Magnoliopsida</taxon>
        <taxon>Liliopsida</taxon>
        <taxon>Poales</taxon>
        <taxon>Poaceae</taxon>
        <taxon>PACMAD clade</taxon>
        <taxon>Arundinoideae</taxon>
        <taxon>Arundineae</taxon>
        <taxon>Arundo</taxon>
    </lineage>
</organism>
<evidence type="ECO:0000313" key="1">
    <source>
        <dbReference type="EMBL" id="JAD37743.1"/>
    </source>
</evidence>
<accession>A0A0A8ZJ90</accession>
<reference evidence="1" key="1">
    <citation type="submission" date="2014-09" db="EMBL/GenBank/DDBJ databases">
        <authorList>
            <person name="Magalhaes I.L.F."/>
            <person name="Oliveira U."/>
            <person name="Santos F.R."/>
            <person name="Vidigal T.H.D.A."/>
            <person name="Brescovit A.D."/>
            <person name="Santos A.J."/>
        </authorList>
    </citation>
    <scope>NUCLEOTIDE SEQUENCE</scope>
    <source>
        <tissue evidence="1">Shoot tissue taken approximately 20 cm above the soil surface</tissue>
    </source>
</reference>
<sequence length="35" mass="4389">MKCSYQQYFKQHCSDGDMQSYCSLQMTKRTELWFW</sequence>
<reference evidence="1" key="2">
    <citation type="journal article" date="2015" name="Data Brief">
        <title>Shoot transcriptome of the giant reed, Arundo donax.</title>
        <authorList>
            <person name="Barrero R.A."/>
            <person name="Guerrero F.D."/>
            <person name="Moolhuijzen P."/>
            <person name="Goolsby J.A."/>
            <person name="Tidwell J."/>
            <person name="Bellgard S.E."/>
            <person name="Bellgard M.I."/>
        </authorList>
    </citation>
    <scope>NUCLEOTIDE SEQUENCE</scope>
    <source>
        <tissue evidence="1">Shoot tissue taken approximately 20 cm above the soil surface</tissue>
    </source>
</reference>
<name>A0A0A8ZJ90_ARUDO</name>
<dbReference type="EMBL" id="GBRH01260152">
    <property type="protein sequence ID" value="JAD37743.1"/>
    <property type="molecule type" value="Transcribed_RNA"/>
</dbReference>
<protein>
    <submittedName>
        <fullName evidence="1">Uncharacterized protein</fullName>
    </submittedName>
</protein>
<proteinExistence type="predicted"/>